<evidence type="ECO:0000313" key="3">
    <source>
        <dbReference type="Proteomes" id="UP000282977"/>
    </source>
</evidence>
<dbReference type="SUPFAM" id="SSF54427">
    <property type="entry name" value="NTF2-like"/>
    <property type="match status" value="1"/>
</dbReference>
<name>A0A437J9T5_9SPHN</name>
<accession>A0A437J9T5</accession>
<dbReference type="Proteomes" id="UP000282977">
    <property type="component" value="Unassembled WGS sequence"/>
</dbReference>
<reference evidence="2 3" key="1">
    <citation type="submission" date="2019-01" db="EMBL/GenBank/DDBJ databases">
        <authorList>
            <person name="Chen W.-M."/>
        </authorList>
    </citation>
    <scope>NUCLEOTIDE SEQUENCE [LARGE SCALE GENOMIC DNA]</scope>
    <source>
        <strain evidence="2 3">TLA-22</strain>
    </source>
</reference>
<keyword evidence="3" id="KW-1185">Reference proteome</keyword>
<gene>
    <name evidence="2" type="ORF">ENE74_08725</name>
</gene>
<dbReference type="OrthoDB" id="9781757at2"/>
<dbReference type="InterPro" id="IPR032710">
    <property type="entry name" value="NTF2-like_dom_sf"/>
</dbReference>
<proteinExistence type="predicted"/>
<protein>
    <submittedName>
        <fullName evidence="2">Nuclear transport factor 2 family protein</fullName>
    </submittedName>
</protein>
<sequence length="154" mass="17361">MTYTEALAREGDAPPLRAFTSADHPNAIMLKNAHEAFQKGDLDALFGLMAPDCTWHMPGDNVLAGTFVGRDQIMQSFGALQANVDAYWAFPLDYFGSDDHVVLVALVRARRRDRALETKECLLWRVDDAGKLCEVWHMALDHKAWDDFFAPFET</sequence>
<comment type="caution">
    <text evidence="2">The sequence shown here is derived from an EMBL/GenBank/DDBJ whole genome shotgun (WGS) entry which is preliminary data.</text>
</comment>
<dbReference type="EMBL" id="RZUL01000002">
    <property type="protein sequence ID" value="RVT42276.1"/>
    <property type="molecule type" value="Genomic_DNA"/>
</dbReference>
<dbReference type="InterPro" id="IPR037401">
    <property type="entry name" value="SnoaL-like"/>
</dbReference>
<dbReference type="RefSeq" id="WP_127690450.1">
    <property type="nucleotide sequence ID" value="NZ_RZUL01000002.1"/>
</dbReference>
<evidence type="ECO:0000259" key="1">
    <source>
        <dbReference type="Pfam" id="PF12680"/>
    </source>
</evidence>
<dbReference type="Pfam" id="PF12680">
    <property type="entry name" value="SnoaL_2"/>
    <property type="match status" value="1"/>
</dbReference>
<dbReference type="Gene3D" id="3.10.450.50">
    <property type="match status" value="1"/>
</dbReference>
<evidence type="ECO:0000313" key="2">
    <source>
        <dbReference type="EMBL" id="RVT42276.1"/>
    </source>
</evidence>
<dbReference type="AlphaFoldDB" id="A0A437J9T5"/>
<feature type="domain" description="SnoaL-like" evidence="1">
    <location>
        <begin position="34"/>
        <end position="134"/>
    </location>
</feature>
<organism evidence="2 3">
    <name type="scientific">Sphingobium algorifonticola</name>
    <dbReference type="NCBI Taxonomy" id="2008318"/>
    <lineage>
        <taxon>Bacteria</taxon>
        <taxon>Pseudomonadati</taxon>
        <taxon>Pseudomonadota</taxon>
        <taxon>Alphaproteobacteria</taxon>
        <taxon>Sphingomonadales</taxon>
        <taxon>Sphingomonadaceae</taxon>
        <taxon>Sphingobium</taxon>
    </lineage>
</organism>